<reference evidence="1 2" key="1">
    <citation type="journal article" date="2009" name="Nat. Genet.">
        <title>The genome of the cucumber, Cucumis sativus L.</title>
        <authorList>
            <person name="Huang S."/>
            <person name="Li R."/>
            <person name="Zhang Z."/>
            <person name="Li L."/>
            <person name="Gu X."/>
            <person name="Fan W."/>
            <person name="Lucas W.J."/>
            <person name="Wang X."/>
            <person name="Xie B."/>
            <person name="Ni P."/>
            <person name="Ren Y."/>
            <person name="Zhu H."/>
            <person name="Li J."/>
            <person name="Lin K."/>
            <person name="Jin W."/>
            <person name="Fei Z."/>
            <person name="Li G."/>
            <person name="Staub J."/>
            <person name="Kilian A."/>
            <person name="van der Vossen E.A."/>
            <person name="Wu Y."/>
            <person name="Guo J."/>
            <person name="He J."/>
            <person name="Jia Z."/>
            <person name="Ren Y."/>
            <person name="Tian G."/>
            <person name="Lu Y."/>
            <person name="Ruan J."/>
            <person name="Qian W."/>
            <person name="Wang M."/>
            <person name="Huang Q."/>
            <person name="Li B."/>
            <person name="Xuan Z."/>
            <person name="Cao J."/>
            <person name="Asan"/>
            <person name="Wu Z."/>
            <person name="Zhang J."/>
            <person name="Cai Q."/>
            <person name="Bai Y."/>
            <person name="Zhao B."/>
            <person name="Han Y."/>
            <person name="Li Y."/>
            <person name="Li X."/>
            <person name="Wang S."/>
            <person name="Shi Q."/>
            <person name="Liu S."/>
            <person name="Cho W.K."/>
            <person name="Kim J.Y."/>
            <person name="Xu Y."/>
            <person name="Heller-Uszynska K."/>
            <person name="Miao H."/>
            <person name="Cheng Z."/>
            <person name="Zhang S."/>
            <person name="Wu J."/>
            <person name="Yang Y."/>
            <person name="Kang H."/>
            <person name="Li M."/>
            <person name="Liang H."/>
            <person name="Ren X."/>
            <person name="Shi Z."/>
            <person name="Wen M."/>
            <person name="Jian M."/>
            <person name="Yang H."/>
            <person name="Zhang G."/>
            <person name="Yang Z."/>
            <person name="Chen R."/>
            <person name="Liu S."/>
            <person name="Li J."/>
            <person name="Ma L."/>
            <person name="Liu H."/>
            <person name="Zhou Y."/>
            <person name="Zhao J."/>
            <person name="Fang X."/>
            <person name="Li G."/>
            <person name="Fang L."/>
            <person name="Li Y."/>
            <person name="Liu D."/>
            <person name="Zheng H."/>
            <person name="Zhang Y."/>
            <person name="Qin N."/>
            <person name="Li Z."/>
            <person name="Yang G."/>
            <person name="Yang S."/>
            <person name="Bolund L."/>
            <person name="Kristiansen K."/>
            <person name="Zheng H."/>
            <person name="Li S."/>
            <person name="Zhang X."/>
            <person name="Yang H."/>
            <person name="Wang J."/>
            <person name="Sun R."/>
            <person name="Zhang B."/>
            <person name="Jiang S."/>
            <person name="Wang J."/>
            <person name="Du Y."/>
            <person name="Li S."/>
        </authorList>
    </citation>
    <scope>NUCLEOTIDE SEQUENCE [LARGE SCALE GENOMIC DNA]</scope>
    <source>
        <strain evidence="2">cv. 9930</strain>
    </source>
</reference>
<proteinExistence type="predicted"/>
<dbReference type="Gramene" id="KGN46044">
    <property type="protein sequence ID" value="KGN46044"/>
    <property type="gene ID" value="Csa_6G046220"/>
</dbReference>
<reference evidence="1 2" key="4">
    <citation type="journal article" date="2011" name="BMC Genomics">
        <title>RNA-Seq improves annotation of protein-coding genes in the cucumber genome.</title>
        <authorList>
            <person name="Li Z."/>
            <person name="Zhang Z."/>
            <person name="Yan P."/>
            <person name="Huang S."/>
            <person name="Fei Z."/>
            <person name="Lin K."/>
        </authorList>
    </citation>
    <scope>NUCLEOTIDE SEQUENCE [LARGE SCALE GENOMIC DNA]</scope>
    <source>
        <strain evidence="2">cv. 9930</strain>
    </source>
</reference>
<evidence type="ECO:0000313" key="2">
    <source>
        <dbReference type="Proteomes" id="UP000029981"/>
    </source>
</evidence>
<accession>A0A0A0KB43</accession>
<dbReference type="Proteomes" id="UP000029981">
    <property type="component" value="Chromosome 6"/>
</dbReference>
<reference evidence="1 2" key="3">
    <citation type="journal article" date="2010" name="BMC Genomics">
        <title>Transcriptome sequencing and comparative analysis of cucumber flowers with different sex types.</title>
        <authorList>
            <person name="Guo S."/>
            <person name="Zheng Y."/>
            <person name="Joung J.G."/>
            <person name="Liu S."/>
            <person name="Zhang Z."/>
            <person name="Crasta O.R."/>
            <person name="Sobral B.W."/>
            <person name="Xu Y."/>
            <person name="Huang S."/>
            <person name="Fei Z."/>
        </authorList>
    </citation>
    <scope>NUCLEOTIDE SEQUENCE [LARGE SCALE GENOMIC DNA]</scope>
    <source>
        <strain evidence="2">cv. 9930</strain>
    </source>
</reference>
<dbReference type="AlphaFoldDB" id="A0A0A0KB43"/>
<reference evidence="1 2" key="2">
    <citation type="journal article" date="2009" name="PLoS ONE">
        <title>An integrated genetic and cytogenetic map of the cucumber genome.</title>
        <authorList>
            <person name="Ren Y."/>
            <person name="Zhang Z."/>
            <person name="Liu J."/>
            <person name="Staub J.E."/>
            <person name="Han Y."/>
            <person name="Cheng Z."/>
            <person name="Li X."/>
            <person name="Lu J."/>
            <person name="Miao H."/>
            <person name="Kang H."/>
            <person name="Xie B."/>
            <person name="Gu X."/>
            <person name="Wang X."/>
            <person name="Du Y."/>
            <person name="Jin W."/>
            <person name="Huang S."/>
        </authorList>
    </citation>
    <scope>NUCLEOTIDE SEQUENCE [LARGE SCALE GENOMIC DNA]</scope>
    <source>
        <strain evidence="2">cv. 9930</strain>
    </source>
</reference>
<gene>
    <name evidence="1" type="ORF">Csa_6G046220</name>
</gene>
<keyword evidence="2" id="KW-1185">Reference proteome</keyword>
<protein>
    <submittedName>
        <fullName evidence="1">1-deoxy-D-xylulose-5-phosphate synthase</fullName>
    </submittedName>
</protein>
<evidence type="ECO:0000313" key="1">
    <source>
        <dbReference type="EMBL" id="KGN46044.1"/>
    </source>
</evidence>
<name>A0A0A0KB43_CUCSA</name>
<dbReference type="EMBL" id="CM002927">
    <property type="protein sequence ID" value="KGN46044.1"/>
    <property type="molecule type" value="Genomic_DNA"/>
</dbReference>
<sequence length="74" mass="8246">MAKLGAQGHSVSWFCDFPLWLHDAVSLSLPGGVSYPRSGPSGHRLELFNRLRMEKGSISVRAIKMNRRNHAVTL</sequence>
<organism evidence="1 2">
    <name type="scientific">Cucumis sativus</name>
    <name type="common">Cucumber</name>
    <dbReference type="NCBI Taxonomy" id="3659"/>
    <lineage>
        <taxon>Eukaryota</taxon>
        <taxon>Viridiplantae</taxon>
        <taxon>Streptophyta</taxon>
        <taxon>Embryophyta</taxon>
        <taxon>Tracheophyta</taxon>
        <taxon>Spermatophyta</taxon>
        <taxon>Magnoliopsida</taxon>
        <taxon>eudicotyledons</taxon>
        <taxon>Gunneridae</taxon>
        <taxon>Pentapetalae</taxon>
        <taxon>rosids</taxon>
        <taxon>fabids</taxon>
        <taxon>Cucurbitales</taxon>
        <taxon>Cucurbitaceae</taxon>
        <taxon>Benincaseae</taxon>
        <taxon>Cucumis</taxon>
    </lineage>
</organism>